<comment type="caution">
    <text evidence="1">The sequence shown here is derived from an EMBL/GenBank/DDBJ whole genome shotgun (WGS) entry which is preliminary data.</text>
</comment>
<evidence type="ECO:0000313" key="1">
    <source>
        <dbReference type="EMBL" id="KKK56400.1"/>
    </source>
</evidence>
<dbReference type="AlphaFoldDB" id="A0A0F8X657"/>
<sequence>MRRHWAYLKYVLRHKWHVFRACRELRVPLRQAIVHDWTKFLPVEWFPYAHNFYNADGSGRQVRDETGAYNPTDQGIPYQRAWLHHQRARHHWQAWVVLGDAGYITPLPIPERYIREMIADWCGAGRAIAGVRYPHDWYAANRDKMKLLPETRIRVEQLLARLGHF</sequence>
<dbReference type="InterPro" id="IPR043721">
    <property type="entry name" value="DUF5662"/>
</dbReference>
<proteinExistence type="predicted"/>
<dbReference type="EMBL" id="LAZR01065014">
    <property type="protein sequence ID" value="KKK56400.1"/>
    <property type="molecule type" value="Genomic_DNA"/>
</dbReference>
<accession>A0A0F8X657</accession>
<reference evidence="1" key="1">
    <citation type="journal article" date="2015" name="Nature">
        <title>Complex archaea that bridge the gap between prokaryotes and eukaryotes.</title>
        <authorList>
            <person name="Spang A."/>
            <person name="Saw J.H."/>
            <person name="Jorgensen S.L."/>
            <person name="Zaremba-Niedzwiedzka K."/>
            <person name="Martijn J."/>
            <person name="Lind A.E."/>
            <person name="van Eijk R."/>
            <person name="Schleper C."/>
            <person name="Guy L."/>
            <person name="Ettema T.J."/>
        </authorList>
    </citation>
    <scope>NUCLEOTIDE SEQUENCE</scope>
</reference>
<gene>
    <name evidence="1" type="ORF">LCGC14_3064910</name>
</gene>
<dbReference type="Pfam" id="PF18907">
    <property type="entry name" value="DUF5662"/>
    <property type="match status" value="1"/>
</dbReference>
<protein>
    <submittedName>
        <fullName evidence="1">Uncharacterized protein</fullName>
    </submittedName>
</protein>
<organism evidence="1">
    <name type="scientific">marine sediment metagenome</name>
    <dbReference type="NCBI Taxonomy" id="412755"/>
    <lineage>
        <taxon>unclassified sequences</taxon>
        <taxon>metagenomes</taxon>
        <taxon>ecological metagenomes</taxon>
    </lineage>
</organism>
<name>A0A0F8X657_9ZZZZ</name>